<reference evidence="2 3" key="1">
    <citation type="journal article" date="2023" name="Sci. Data">
        <title>Genome assembly of the Korean intertidal mud-creeper Batillaria attramentaria.</title>
        <authorList>
            <person name="Patra A.K."/>
            <person name="Ho P.T."/>
            <person name="Jun S."/>
            <person name="Lee S.J."/>
            <person name="Kim Y."/>
            <person name="Won Y.J."/>
        </authorList>
    </citation>
    <scope>NUCLEOTIDE SEQUENCE [LARGE SCALE GENOMIC DNA]</scope>
    <source>
        <strain evidence="2">Wonlab-2016</strain>
    </source>
</reference>
<protein>
    <submittedName>
        <fullName evidence="2">Uncharacterized protein</fullName>
    </submittedName>
</protein>
<dbReference type="Proteomes" id="UP001519460">
    <property type="component" value="Unassembled WGS sequence"/>
</dbReference>
<evidence type="ECO:0000313" key="2">
    <source>
        <dbReference type="EMBL" id="KAK7501277.1"/>
    </source>
</evidence>
<accession>A0ABD0LPL3</accession>
<comment type="caution">
    <text evidence="2">The sequence shown here is derived from an EMBL/GenBank/DDBJ whole genome shotgun (WGS) entry which is preliminary data.</text>
</comment>
<organism evidence="2 3">
    <name type="scientific">Batillaria attramentaria</name>
    <dbReference type="NCBI Taxonomy" id="370345"/>
    <lineage>
        <taxon>Eukaryota</taxon>
        <taxon>Metazoa</taxon>
        <taxon>Spiralia</taxon>
        <taxon>Lophotrochozoa</taxon>
        <taxon>Mollusca</taxon>
        <taxon>Gastropoda</taxon>
        <taxon>Caenogastropoda</taxon>
        <taxon>Sorbeoconcha</taxon>
        <taxon>Cerithioidea</taxon>
        <taxon>Batillariidae</taxon>
        <taxon>Batillaria</taxon>
    </lineage>
</organism>
<evidence type="ECO:0000256" key="1">
    <source>
        <dbReference type="SAM" id="MobiDB-lite"/>
    </source>
</evidence>
<feature type="region of interest" description="Disordered" evidence="1">
    <location>
        <begin position="1"/>
        <end position="21"/>
    </location>
</feature>
<dbReference type="AlphaFoldDB" id="A0ABD0LPL3"/>
<gene>
    <name evidence="2" type="ORF">BaRGS_00007402</name>
</gene>
<name>A0ABD0LPL3_9CAEN</name>
<evidence type="ECO:0000313" key="3">
    <source>
        <dbReference type="Proteomes" id="UP001519460"/>
    </source>
</evidence>
<sequence length="66" mass="7470">MSRRYGRLSLQSTTSPANAFFQPIPDPDLAITTMNCMSNQQRLLSNTESSDIAFNRFKELGNWSRG</sequence>
<proteinExistence type="predicted"/>
<keyword evidence="3" id="KW-1185">Reference proteome</keyword>
<dbReference type="EMBL" id="JACVVK020000032">
    <property type="protein sequence ID" value="KAK7501277.1"/>
    <property type="molecule type" value="Genomic_DNA"/>
</dbReference>